<dbReference type="SUPFAM" id="SSF90123">
    <property type="entry name" value="ABC transporter transmembrane region"/>
    <property type="match status" value="1"/>
</dbReference>
<dbReference type="SMART" id="SM00382">
    <property type="entry name" value="AAA"/>
    <property type="match status" value="1"/>
</dbReference>
<dbReference type="InterPro" id="IPR017871">
    <property type="entry name" value="ABC_transporter-like_CS"/>
</dbReference>
<feature type="transmembrane region" description="Helical" evidence="10">
    <location>
        <begin position="201"/>
        <end position="219"/>
    </location>
</feature>
<evidence type="ECO:0000256" key="1">
    <source>
        <dbReference type="ARBA" id="ARBA00004651"/>
    </source>
</evidence>
<dbReference type="PROSITE" id="PS00211">
    <property type="entry name" value="ABC_TRANSPORTER_1"/>
    <property type="match status" value="1"/>
</dbReference>
<dbReference type="PANTHER" id="PTHR24221:SF654">
    <property type="entry name" value="ATP-BINDING CASSETTE SUB-FAMILY B MEMBER 6"/>
    <property type="match status" value="1"/>
</dbReference>
<dbReference type="GO" id="GO:0140359">
    <property type="term" value="F:ABC-type transporter activity"/>
    <property type="evidence" value="ECO:0007669"/>
    <property type="project" value="InterPro"/>
</dbReference>
<dbReference type="Pfam" id="PF00005">
    <property type="entry name" value="ABC_tran"/>
    <property type="match status" value="1"/>
</dbReference>
<dbReference type="InterPro" id="IPR036640">
    <property type="entry name" value="ABC1_TM_sf"/>
</dbReference>
<reference evidence="13 14" key="1">
    <citation type="submission" date="2016-11" db="EMBL/GenBank/DDBJ databases">
        <authorList>
            <person name="Jaros S."/>
            <person name="Januszkiewicz K."/>
            <person name="Wedrychowicz H."/>
        </authorList>
    </citation>
    <scope>NUCLEOTIDE SEQUENCE [LARGE SCALE GENOMIC DNA]</scope>
    <source>
        <strain evidence="13 14">DSM 9297</strain>
    </source>
</reference>
<proteinExistence type="predicted"/>
<feature type="domain" description="ABC transmembrane type-1" evidence="12">
    <location>
        <begin position="39"/>
        <end position="350"/>
    </location>
</feature>
<dbReference type="RefSeq" id="WP_073310352.1">
    <property type="nucleotide sequence ID" value="NZ_FQWV01000007.1"/>
</dbReference>
<feature type="compositionally biased region" description="Low complexity" evidence="9">
    <location>
        <begin position="517"/>
        <end position="526"/>
    </location>
</feature>
<evidence type="ECO:0000256" key="4">
    <source>
        <dbReference type="ARBA" id="ARBA00022692"/>
    </source>
</evidence>
<dbReference type="InterPro" id="IPR003593">
    <property type="entry name" value="AAA+_ATPase"/>
</dbReference>
<keyword evidence="6 13" id="KW-0067">ATP-binding</keyword>
<dbReference type="Pfam" id="PF00664">
    <property type="entry name" value="ABC_membrane"/>
    <property type="match status" value="1"/>
</dbReference>
<feature type="region of interest" description="Disordered" evidence="9">
    <location>
        <begin position="506"/>
        <end position="526"/>
    </location>
</feature>
<dbReference type="InterPro" id="IPR027417">
    <property type="entry name" value="P-loop_NTPase"/>
</dbReference>
<evidence type="ECO:0000259" key="12">
    <source>
        <dbReference type="PROSITE" id="PS50929"/>
    </source>
</evidence>
<keyword evidence="14" id="KW-1185">Reference proteome</keyword>
<keyword evidence="7 10" id="KW-1133">Transmembrane helix</keyword>
<dbReference type="SUPFAM" id="SSF52540">
    <property type="entry name" value="P-loop containing nucleoside triphosphate hydrolases"/>
    <property type="match status" value="1"/>
</dbReference>
<evidence type="ECO:0000259" key="11">
    <source>
        <dbReference type="PROSITE" id="PS50893"/>
    </source>
</evidence>
<feature type="domain" description="ABC transporter" evidence="11">
    <location>
        <begin position="384"/>
        <end position="659"/>
    </location>
</feature>
<dbReference type="InterPro" id="IPR039421">
    <property type="entry name" value="Type_1_exporter"/>
</dbReference>
<keyword evidence="5" id="KW-0547">Nucleotide-binding</keyword>
<dbReference type="Gene3D" id="1.20.1560.10">
    <property type="entry name" value="ABC transporter type 1, transmembrane domain"/>
    <property type="match status" value="1"/>
</dbReference>
<evidence type="ECO:0000256" key="8">
    <source>
        <dbReference type="ARBA" id="ARBA00023136"/>
    </source>
</evidence>
<keyword evidence="3" id="KW-1003">Cell membrane</keyword>
<name>A0A1M5T687_9EURY</name>
<keyword evidence="4 10" id="KW-0812">Transmembrane</keyword>
<organism evidence="13 14">
    <name type="scientific">Halobaculum gomorrense</name>
    <dbReference type="NCBI Taxonomy" id="43928"/>
    <lineage>
        <taxon>Archaea</taxon>
        <taxon>Methanobacteriati</taxon>
        <taxon>Methanobacteriota</taxon>
        <taxon>Stenosarchaea group</taxon>
        <taxon>Halobacteria</taxon>
        <taxon>Halobacteriales</taxon>
        <taxon>Haloferacaceae</taxon>
        <taxon>Halobaculum</taxon>
    </lineage>
</organism>
<dbReference type="GO" id="GO:0016887">
    <property type="term" value="F:ATP hydrolysis activity"/>
    <property type="evidence" value="ECO:0007669"/>
    <property type="project" value="InterPro"/>
</dbReference>
<dbReference type="CDD" id="cd18565">
    <property type="entry name" value="ABC_6TM_exporter_like"/>
    <property type="match status" value="1"/>
</dbReference>
<dbReference type="Proteomes" id="UP000184357">
    <property type="component" value="Unassembled WGS sequence"/>
</dbReference>
<evidence type="ECO:0000256" key="9">
    <source>
        <dbReference type="SAM" id="MobiDB-lite"/>
    </source>
</evidence>
<gene>
    <name evidence="13" type="ORF">SAMN05443636_2654</name>
</gene>
<evidence type="ECO:0000256" key="6">
    <source>
        <dbReference type="ARBA" id="ARBA00022840"/>
    </source>
</evidence>
<sequence>MSDAEDDHGDFSSIRESVDGNPMTGLLRYCVPYWPRLSVGLVAAITTRLARLLPSLLVAAAIDRVILGSGEPGLLAQAGLLPTATITGEAARIAFLQRLVVIAALAYLIRSVTRFASRYLFQSTAQKVQRDLRNDTYDHMQHLSLGFFADHQTGAMMSVLNQDVNRLEQFLNTEIRQAIRVVATVGGIAAIMYTYSPKLALVALAPVPIIGLASGRFLTWIEPKYRSIRETVSRLNSRLENNIGGARVIKAFNRHEFELDRVAAQSERYHDEKVEAIRARRAFFSGLRLLTGVVFVAILWIAGSDIIRYGLGNTDPATLTAGSVALFFLLLRRLYSPMRRVGKTANKYQLAKSSAERVFGVLGYDPAVTSPADPHVPESVDGRVTFDGVRFGYTDDEEVISGIDLDVDPGETVGLAGTTGAGKSTLLKLIPRFYDVDERSSSASQTQSDDVDSGAVEVDGVDVREYDLHALREHIGIVEQNPYMFSGTAAENIGYGDLSALEAGAADSRGAADDPVDPAATGAADGPGERIVEAAKAAEAHEFITDLPEGYDTQIGERGVKLSGGQRQRIAIARALLNDPEIIVLDEATSDVDTETEELIQRSLRRLIADRTAFVIAHRLSTIRDADRVVVMEEGRIIEQGSHDELVDADGDYADLWARQAGEDEDADEPIVAPTDDD</sequence>
<feature type="transmembrane region" description="Helical" evidence="10">
    <location>
        <begin position="287"/>
        <end position="311"/>
    </location>
</feature>
<comment type="subcellular location">
    <subcellularLocation>
        <location evidence="1">Cell membrane</location>
        <topology evidence="1">Multi-pass membrane protein</topology>
    </subcellularLocation>
</comment>
<evidence type="ECO:0000256" key="3">
    <source>
        <dbReference type="ARBA" id="ARBA00022475"/>
    </source>
</evidence>
<evidence type="ECO:0000313" key="13">
    <source>
        <dbReference type="EMBL" id="SHH46222.1"/>
    </source>
</evidence>
<evidence type="ECO:0000256" key="2">
    <source>
        <dbReference type="ARBA" id="ARBA00022448"/>
    </source>
</evidence>
<feature type="transmembrane region" description="Helical" evidence="10">
    <location>
        <begin position="178"/>
        <end position="195"/>
    </location>
</feature>
<dbReference type="PROSITE" id="PS50929">
    <property type="entry name" value="ABC_TM1F"/>
    <property type="match status" value="1"/>
</dbReference>
<dbReference type="Gene3D" id="3.40.50.300">
    <property type="entry name" value="P-loop containing nucleotide triphosphate hydrolases"/>
    <property type="match status" value="1"/>
</dbReference>
<evidence type="ECO:0000256" key="5">
    <source>
        <dbReference type="ARBA" id="ARBA00022741"/>
    </source>
</evidence>
<feature type="transmembrane region" description="Helical" evidence="10">
    <location>
        <begin position="90"/>
        <end position="109"/>
    </location>
</feature>
<dbReference type="OrthoDB" id="121502at2157"/>
<dbReference type="GO" id="GO:0005886">
    <property type="term" value="C:plasma membrane"/>
    <property type="evidence" value="ECO:0007669"/>
    <property type="project" value="UniProtKB-SubCell"/>
</dbReference>
<dbReference type="PROSITE" id="PS50893">
    <property type="entry name" value="ABC_TRANSPORTER_2"/>
    <property type="match status" value="1"/>
</dbReference>
<accession>A0A1M5T687</accession>
<dbReference type="STRING" id="43928.SAMN05443636_2654"/>
<dbReference type="InterPro" id="IPR011527">
    <property type="entry name" value="ABC1_TM_dom"/>
</dbReference>
<evidence type="ECO:0000256" key="10">
    <source>
        <dbReference type="SAM" id="Phobius"/>
    </source>
</evidence>
<protein>
    <submittedName>
        <fullName evidence="13">ATP-binding cassette, subfamily B</fullName>
    </submittedName>
</protein>
<dbReference type="AlphaFoldDB" id="A0A1M5T687"/>
<evidence type="ECO:0000256" key="7">
    <source>
        <dbReference type="ARBA" id="ARBA00022989"/>
    </source>
</evidence>
<dbReference type="FunFam" id="3.40.50.300:FF:000221">
    <property type="entry name" value="Multidrug ABC transporter ATP-binding protein"/>
    <property type="match status" value="1"/>
</dbReference>
<evidence type="ECO:0000313" key="14">
    <source>
        <dbReference type="Proteomes" id="UP000184357"/>
    </source>
</evidence>
<keyword evidence="8 10" id="KW-0472">Membrane</keyword>
<dbReference type="InterPro" id="IPR003439">
    <property type="entry name" value="ABC_transporter-like_ATP-bd"/>
</dbReference>
<dbReference type="PANTHER" id="PTHR24221">
    <property type="entry name" value="ATP-BINDING CASSETTE SUB-FAMILY B"/>
    <property type="match status" value="1"/>
</dbReference>
<keyword evidence="2" id="KW-0813">Transport</keyword>
<feature type="transmembrane region" description="Helical" evidence="10">
    <location>
        <begin position="317"/>
        <end position="335"/>
    </location>
</feature>
<dbReference type="EMBL" id="FQWV01000007">
    <property type="protein sequence ID" value="SHH46222.1"/>
    <property type="molecule type" value="Genomic_DNA"/>
</dbReference>
<dbReference type="GO" id="GO:0005524">
    <property type="term" value="F:ATP binding"/>
    <property type="evidence" value="ECO:0007669"/>
    <property type="project" value="UniProtKB-KW"/>
</dbReference>